<dbReference type="EMBL" id="FOQK01000017">
    <property type="protein sequence ID" value="SFI14107.1"/>
    <property type="molecule type" value="Genomic_DNA"/>
</dbReference>
<keyword evidence="1" id="KW-0732">Signal</keyword>
<feature type="chain" id="PRO_5010260503" evidence="1">
    <location>
        <begin position="28"/>
        <end position="213"/>
    </location>
</feature>
<name>A0A1I3FSL3_SELRU</name>
<dbReference type="RefSeq" id="WP_143092159.1">
    <property type="nucleotide sequence ID" value="NZ_FOQK01000017.1"/>
</dbReference>
<protein>
    <submittedName>
        <fullName evidence="2">Uncharacterized protein</fullName>
    </submittedName>
</protein>
<reference evidence="2 3" key="1">
    <citation type="submission" date="2016-10" db="EMBL/GenBank/DDBJ databases">
        <authorList>
            <person name="de Groot N.N."/>
        </authorList>
    </citation>
    <scope>NUCLEOTIDE SEQUENCE [LARGE SCALE GENOMIC DNA]</scope>
    <source>
        <strain evidence="2 3">Z108</strain>
    </source>
</reference>
<gene>
    <name evidence="2" type="ORF">SAMN04487861_11726</name>
</gene>
<accession>A0A1I3FSL3</accession>
<evidence type="ECO:0000256" key="1">
    <source>
        <dbReference type="SAM" id="SignalP"/>
    </source>
</evidence>
<organism evidence="2 3">
    <name type="scientific">Selenomonas ruminantium</name>
    <dbReference type="NCBI Taxonomy" id="971"/>
    <lineage>
        <taxon>Bacteria</taxon>
        <taxon>Bacillati</taxon>
        <taxon>Bacillota</taxon>
        <taxon>Negativicutes</taxon>
        <taxon>Selenomonadales</taxon>
        <taxon>Selenomonadaceae</taxon>
        <taxon>Selenomonas</taxon>
    </lineage>
</organism>
<dbReference type="OrthoDB" id="1664616at2"/>
<dbReference type="Proteomes" id="UP000183639">
    <property type="component" value="Unassembled WGS sequence"/>
</dbReference>
<evidence type="ECO:0000313" key="2">
    <source>
        <dbReference type="EMBL" id="SFI14107.1"/>
    </source>
</evidence>
<dbReference type="AlphaFoldDB" id="A0A1I3FSL3"/>
<sequence length="213" mass="23133">MNWNKNMAMGVMAAILLGSAAPATVFAAEPAPAAETAQAQPAKLGYTYTSKEYGFTIQCPQRPNVIPASLLYEGKKGEVLVFDNDGYNIKNAWVVLMDAFDGKKTPDFNKINEEEAKKYLNDLMNSNGYEGIMLVNLSATNKAVYAVTAKEIEVDTNGDGKFDAKATADTQMAVTFFRGAKGGCYSLQLIDNPVLRDSAIKLFQQGVASFQEK</sequence>
<proteinExistence type="predicted"/>
<feature type="signal peptide" evidence="1">
    <location>
        <begin position="1"/>
        <end position="27"/>
    </location>
</feature>
<evidence type="ECO:0000313" key="3">
    <source>
        <dbReference type="Proteomes" id="UP000183639"/>
    </source>
</evidence>